<gene>
    <name evidence="1" type="ORF">K6V98_05940</name>
</gene>
<evidence type="ECO:0008006" key="3">
    <source>
        <dbReference type="Google" id="ProtNLM"/>
    </source>
</evidence>
<name>A0ABS7MLB8_9ACTN</name>
<reference evidence="1 2" key="1">
    <citation type="submission" date="2021-08" db="EMBL/GenBank/DDBJ databases">
        <title>Collinsella faecalis sp. nov. isolated from swine faeces.</title>
        <authorList>
            <person name="Oh B.S."/>
            <person name="Lee J.H."/>
        </authorList>
    </citation>
    <scope>NUCLEOTIDE SEQUENCE [LARGE SCALE GENOMIC DNA]</scope>
    <source>
        <strain evidence="1 2">AGMB00827</strain>
    </source>
</reference>
<organism evidence="1 2">
    <name type="scientific">Collinsella ureilytica</name>
    <dbReference type="NCBI Taxonomy" id="2869515"/>
    <lineage>
        <taxon>Bacteria</taxon>
        <taxon>Bacillati</taxon>
        <taxon>Actinomycetota</taxon>
        <taxon>Coriobacteriia</taxon>
        <taxon>Coriobacteriales</taxon>
        <taxon>Coriobacteriaceae</taxon>
        <taxon>Collinsella</taxon>
    </lineage>
</organism>
<keyword evidence="2" id="KW-1185">Reference proteome</keyword>
<dbReference type="RefSeq" id="WP_222199618.1">
    <property type="nucleotide sequence ID" value="NZ_JAIMFO010000007.1"/>
</dbReference>
<evidence type="ECO:0000313" key="1">
    <source>
        <dbReference type="EMBL" id="MBY4797890.1"/>
    </source>
</evidence>
<evidence type="ECO:0000313" key="2">
    <source>
        <dbReference type="Proteomes" id="UP000700908"/>
    </source>
</evidence>
<protein>
    <recommendedName>
        <fullName evidence="3">DUF4179 domain-containing protein</fullName>
    </recommendedName>
</protein>
<accession>A0ABS7MLB8</accession>
<sequence>MRRNERIAAIALVTICALATVVTWGFQAYQQWRAETFDLWGNVERTVAVPGEVLSLDSSVEEENPITLPTGDRFVLDFGWKGKVEAALTKEVRFFETPEETGLEITNLPAQAINGIFVAELWLKNINAVPEFVDDAGNHLFNASIFNLDGCEICYFDGTFDPSDHRGEFRFHLAQGEEKVFTIAYAHFASGPFANTFPSLMKIGPSGMEEKYAFALTAHGKHGEQT</sequence>
<comment type="caution">
    <text evidence="1">The sequence shown here is derived from an EMBL/GenBank/DDBJ whole genome shotgun (WGS) entry which is preliminary data.</text>
</comment>
<dbReference type="Proteomes" id="UP000700908">
    <property type="component" value="Unassembled WGS sequence"/>
</dbReference>
<proteinExistence type="predicted"/>
<dbReference type="EMBL" id="JAIMFO010000007">
    <property type="protein sequence ID" value="MBY4797890.1"/>
    <property type="molecule type" value="Genomic_DNA"/>
</dbReference>